<evidence type="ECO:0000256" key="3">
    <source>
        <dbReference type="ARBA" id="ARBA00023163"/>
    </source>
</evidence>
<feature type="region of interest" description="Disordered" evidence="5">
    <location>
        <begin position="164"/>
        <end position="213"/>
    </location>
</feature>
<feature type="compositionally biased region" description="Low complexity" evidence="5">
    <location>
        <begin position="192"/>
        <end position="201"/>
    </location>
</feature>
<accession>A0AAN6S9S4</accession>
<evidence type="ECO:0000313" key="9">
    <source>
        <dbReference type="Proteomes" id="UP001303473"/>
    </source>
</evidence>
<evidence type="ECO:0000313" key="8">
    <source>
        <dbReference type="EMBL" id="KAK3945066.1"/>
    </source>
</evidence>
<dbReference type="Pfam" id="PF00249">
    <property type="entry name" value="Myb_DNA-binding"/>
    <property type="match status" value="1"/>
</dbReference>
<dbReference type="PANTHER" id="PTHR46621:SF1">
    <property type="entry name" value="SNRNA-ACTIVATING PROTEIN COMPLEX SUBUNIT 4"/>
    <property type="match status" value="1"/>
</dbReference>
<dbReference type="GO" id="GO:0000978">
    <property type="term" value="F:RNA polymerase II cis-regulatory region sequence-specific DNA binding"/>
    <property type="evidence" value="ECO:0007669"/>
    <property type="project" value="TreeGrafter"/>
</dbReference>
<reference evidence="9" key="1">
    <citation type="journal article" date="2023" name="Mol. Phylogenet. Evol.">
        <title>Genome-scale phylogeny and comparative genomics of the fungal order Sordariales.</title>
        <authorList>
            <person name="Hensen N."/>
            <person name="Bonometti L."/>
            <person name="Westerberg I."/>
            <person name="Brannstrom I.O."/>
            <person name="Guillou S."/>
            <person name="Cros-Aarteil S."/>
            <person name="Calhoun S."/>
            <person name="Haridas S."/>
            <person name="Kuo A."/>
            <person name="Mondo S."/>
            <person name="Pangilinan J."/>
            <person name="Riley R."/>
            <person name="LaButti K."/>
            <person name="Andreopoulos B."/>
            <person name="Lipzen A."/>
            <person name="Chen C."/>
            <person name="Yan M."/>
            <person name="Daum C."/>
            <person name="Ng V."/>
            <person name="Clum A."/>
            <person name="Steindorff A."/>
            <person name="Ohm R.A."/>
            <person name="Martin F."/>
            <person name="Silar P."/>
            <person name="Natvig D.O."/>
            <person name="Lalanne C."/>
            <person name="Gautier V."/>
            <person name="Ament-Velasquez S.L."/>
            <person name="Kruys A."/>
            <person name="Hutchinson M.I."/>
            <person name="Powell A.J."/>
            <person name="Barry K."/>
            <person name="Miller A.N."/>
            <person name="Grigoriev I.V."/>
            <person name="Debuchy R."/>
            <person name="Gladieux P."/>
            <person name="Hiltunen Thoren M."/>
            <person name="Johannesson H."/>
        </authorList>
    </citation>
    <scope>NUCLEOTIDE SEQUENCE [LARGE SCALE GENOMIC DNA]</scope>
    <source>
        <strain evidence="9">CBS 340.73</strain>
    </source>
</reference>
<sequence>MTDKRKPPRRWTGREDALLREAIAKYDSATIDWQEVATHLEGRTNKDCRKRWVYALRTKVTKGPWGQDEDERLEAGVKLHGCRWNKVAEVVGTRQADQCSRRWHECRNPIINRSRWSLLEDSTLECAVRVYGRNWTEIVERFFYDRTPIAAKNRYKQRFEKGSNRFSSIDANSPRNQDQQTPPLAEEEERPSPASSSSAFEGNDDNINQSLPWESWPAAEPRDFSSSASYYHLPAAPYIPPPTNLLPADGNLMSPLGSSSSSGISRSGFASSLEQPSRACSLTDVIIPPSGSGMYYAGTKTKSIPDTLYLPPNDESGFATGLLNHHMTLSDIEEAFRELCTGPSPGGGFGAADTNVNSPPRRDYHSVSISSTSGLATAAPMPDWRQLLSNSLSLDQMIRQLASYRVQHAAGVWDGEYPATQIREEGFVADQDVGGGMAW</sequence>
<feature type="compositionally biased region" description="Polar residues" evidence="5">
    <location>
        <begin position="164"/>
        <end position="181"/>
    </location>
</feature>
<dbReference type="PROSITE" id="PS51294">
    <property type="entry name" value="HTH_MYB"/>
    <property type="match status" value="3"/>
</dbReference>
<dbReference type="GO" id="GO:0042796">
    <property type="term" value="P:snRNA transcription by RNA polymerase III"/>
    <property type="evidence" value="ECO:0007669"/>
    <property type="project" value="TreeGrafter"/>
</dbReference>
<feature type="domain" description="Myb-like" evidence="6">
    <location>
        <begin position="57"/>
        <end position="107"/>
    </location>
</feature>
<evidence type="ECO:0000256" key="4">
    <source>
        <dbReference type="ARBA" id="ARBA00023242"/>
    </source>
</evidence>
<feature type="domain" description="HTH myb-type" evidence="7">
    <location>
        <begin position="1"/>
        <end position="52"/>
    </location>
</feature>
<feature type="domain" description="Myb-like" evidence="6">
    <location>
        <begin position="3"/>
        <end position="56"/>
    </location>
</feature>
<feature type="region of interest" description="Disordered" evidence="5">
    <location>
        <begin position="343"/>
        <end position="367"/>
    </location>
</feature>
<keyword evidence="9" id="KW-1185">Reference proteome</keyword>
<dbReference type="Pfam" id="PF13921">
    <property type="entry name" value="Myb_DNA-bind_6"/>
    <property type="match status" value="1"/>
</dbReference>
<name>A0AAN6S9S4_9PEZI</name>
<dbReference type="EMBL" id="MU853756">
    <property type="protein sequence ID" value="KAK3945066.1"/>
    <property type="molecule type" value="Genomic_DNA"/>
</dbReference>
<evidence type="ECO:0000256" key="5">
    <source>
        <dbReference type="SAM" id="MobiDB-lite"/>
    </source>
</evidence>
<dbReference type="InterPro" id="IPR017930">
    <property type="entry name" value="Myb_dom"/>
</dbReference>
<feature type="domain" description="HTH myb-type" evidence="7">
    <location>
        <begin position="57"/>
        <end position="111"/>
    </location>
</feature>
<dbReference type="SMART" id="SM00717">
    <property type="entry name" value="SANT"/>
    <property type="match status" value="3"/>
</dbReference>
<gene>
    <name evidence="8" type="ORF">QBC46DRAFT_445497</name>
</gene>
<evidence type="ECO:0000259" key="6">
    <source>
        <dbReference type="PROSITE" id="PS50090"/>
    </source>
</evidence>
<dbReference type="PANTHER" id="PTHR46621">
    <property type="entry name" value="SNRNA-ACTIVATING PROTEIN COMPLEX SUBUNIT 4"/>
    <property type="match status" value="1"/>
</dbReference>
<dbReference type="GO" id="GO:0042795">
    <property type="term" value="P:snRNA transcription by RNA polymerase II"/>
    <property type="evidence" value="ECO:0007669"/>
    <property type="project" value="TreeGrafter"/>
</dbReference>
<dbReference type="PROSITE" id="PS50090">
    <property type="entry name" value="MYB_LIKE"/>
    <property type="match status" value="3"/>
</dbReference>
<keyword evidence="1" id="KW-0805">Transcription regulation</keyword>
<feature type="domain" description="Myb-like" evidence="6">
    <location>
        <begin position="108"/>
        <end position="159"/>
    </location>
</feature>
<dbReference type="Gene3D" id="1.10.10.60">
    <property type="entry name" value="Homeodomain-like"/>
    <property type="match status" value="3"/>
</dbReference>
<dbReference type="InterPro" id="IPR009057">
    <property type="entry name" value="Homeodomain-like_sf"/>
</dbReference>
<dbReference type="CDD" id="cd00167">
    <property type="entry name" value="SANT"/>
    <property type="match status" value="3"/>
</dbReference>
<dbReference type="Proteomes" id="UP001303473">
    <property type="component" value="Unassembled WGS sequence"/>
</dbReference>
<dbReference type="InterPro" id="IPR001005">
    <property type="entry name" value="SANT/Myb"/>
</dbReference>
<proteinExistence type="predicted"/>
<dbReference type="SUPFAM" id="SSF46689">
    <property type="entry name" value="Homeodomain-like"/>
    <property type="match status" value="2"/>
</dbReference>
<protein>
    <submittedName>
        <fullName evidence="8">Uncharacterized protein</fullName>
    </submittedName>
</protein>
<dbReference type="InterPro" id="IPR051575">
    <property type="entry name" value="Myb-like_DNA-bd"/>
</dbReference>
<dbReference type="GO" id="GO:0001006">
    <property type="term" value="F:RNA polymerase III type 3 promoter sequence-specific DNA binding"/>
    <property type="evidence" value="ECO:0007669"/>
    <property type="project" value="TreeGrafter"/>
</dbReference>
<dbReference type="GO" id="GO:0019185">
    <property type="term" value="C:snRNA-activating protein complex"/>
    <property type="evidence" value="ECO:0007669"/>
    <property type="project" value="TreeGrafter"/>
</dbReference>
<feature type="domain" description="HTH myb-type" evidence="7">
    <location>
        <begin position="112"/>
        <end position="163"/>
    </location>
</feature>
<evidence type="ECO:0000256" key="1">
    <source>
        <dbReference type="ARBA" id="ARBA00023015"/>
    </source>
</evidence>
<comment type="caution">
    <text evidence="8">The sequence shown here is derived from an EMBL/GenBank/DDBJ whole genome shotgun (WGS) entry which is preliminary data.</text>
</comment>
<organism evidence="8 9">
    <name type="scientific">Diplogelasinospora grovesii</name>
    <dbReference type="NCBI Taxonomy" id="303347"/>
    <lineage>
        <taxon>Eukaryota</taxon>
        <taxon>Fungi</taxon>
        <taxon>Dikarya</taxon>
        <taxon>Ascomycota</taxon>
        <taxon>Pezizomycotina</taxon>
        <taxon>Sordariomycetes</taxon>
        <taxon>Sordariomycetidae</taxon>
        <taxon>Sordariales</taxon>
        <taxon>Diplogelasinosporaceae</taxon>
        <taxon>Diplogelasinospora</taxon>
    </lineage>
</organism>
<keyword evidence="4" id="KW-0539">Nucleus</keyword>
<dbReference type="AlphaFoldDB" id="A0AAN6S9S4"/>
<keyword evidence="2" id="KW-0238">DNA-binding</keyword>
<evidence type="ECO:0000259" key="7">
    <source>
        <dbReference type="PROSITE" id="PS51294"/>
    </source>
</evidence>
<keyword evidence="3" id="KW-0804">Transcription</keyword>
<evidence type="ECO:0000256" key="2">
    <source>
        <dbReference type="ARBA" id="ARBA00023125"/>
    </source>
</evidence>